<sequence>GGQYSAWDFAGMDTYHSIYDHFIGDFNCIHILLFNILDNAQELEQNLIYWLEFLRVRISIQEPLGSYEIFKRLTSGYLIL</sequence>
<proteinExistence type="predicted"/>
<dbReference type="Proteomes" id="UP000681967">
    <property type="component" value="Unassembled WGS sequence"/>
</dbReference>
<reference evidence="1" key="1">
    <citation type="submission" date="2021-02" db="EMBL/GenBank/DDBJ databases">
        <authorList>
            <person name="Nowell W R."/>
        </authorList>
    </citation>
    <scope>NUCLEOTIDE SEQUENCE</scope>
</reference>
<accession>A0A8S3G8M6</accession>
<evidence type="ECO:0000313" key="2">
    <source>
        <dbReference type="EMBL" id="CAF5220597.1"/>
    </source>
</evidence>
<protein>
    <submittedName>
        <fullName evidence="1">Uncharacterized protein</fullName>
    </submittedName>
</protein>
<organism evidence="1 3">
    <name type="scientific">Rotaria magnacalcarata</name>
    <dbReference type="NCBI Taxonomy" id="392030"/>
    <lineage>
        <taxon>Eukaryota</taxon>
        <taxon>Metazoa</taxon>
        <taxon>Spiralia</taxon>
        <taxon>Gnathifera</taxon>
        <taxon>Rotifera</taxon>
        <taxon>Eurotatoria</taxon>
        <taxon>Bdelloidea</taxon>
        <taxon>Philodinida</taxon>
        <taxon>Philodinidae</taxon>
        <taxon>Rotaria</taxon>
    </lineage>
</organism>
<dbReference type="Proteomes" id="UP000681720">
    <property type="component" value="Unassembled WGS sequence"/>
</dbReference>
<comment type="caution">
    <text evidence="1">The sequence shown here is derived from an EMBL/GenBank/DDBJ whole genome shotgun (WGS) entry which is preliminary data.</text>
</comment>
<name>A0A8S3G8M6_9BILA</name>
<gene>
    <name evidence="1" type="ORF">BYL167_LOCUS73029</name>
    <name evidence="2" type="ORF">GIL414_LOCUS84096</name>
</gene>
<feature type="non-terminal residue" evidence="1">
    <location>
        <position position="1"/>
    </location>
</feature>
<evidence type="ECO:0000313" key="3">
    <source>
        <dbReference type="Proteomes" id="UP000681967"/>
    </source>
</evidence>
<dbReference type="EMBL" id="CAJOBH010260149">
    <property type="protein sequence ID" value="CAF5154332.1"/>
    <property type="molecule type" value="Genomic_DNA"/>
</dbReference>
<dbReference type="EMBL" id="CAJOBJ010365172">
    <property type="protein sequence ID" value="CAF5220597.1"/>
    <property type="molecule type" value="Genomic_DNA"/>
</dbReference>
<evidence type="ECO:0000313" key="1">
    <source>
        <dbReference type="EMBL" id="CAF5154332.1"/>
    </source>
</evidence>
<dbReference type="AlphaFoldDB" id="A0A8S3G8M6"/>